<dbReference type="PANTHER" id="PTHR35530:SF1">
    <property type="entry name" value="2-HYDROXYMUCONATE TAUTOMERASE"/>
    <property type="match status" value="1"/>
</dbReference>
<comment type="similarity">
    <text evidence="1">Belongs to the 4-oxalocrotonate tautomerase family.</text>
</comment>
<dbReference type="PATRIC" id="fig|1217689.3.peg.3040"/>
<evidence type="ECO:0000259" key="3">
    <source>
        <dbReference type="Pfam" id="PF01361"/>
    </source>
</evidence>
<organism evidence="4 5">
    <name type="scientific">Acinetobacter lactucae</name>
    <dbReference type="NCBI Taxonomy" id="1785128"/>
    <lineage>
        <taxon>Bacteria</taxon>
        <taxon>Pseudomonadati</taxon>
        <taxon>Pseudomonadota</taxon>
        <taxon>Gammaproteobacteria</taxon>
        <taxon>Moraxellales</taxon>
        <taxon>Moraxellaceae</taxon>
        <taxon>Acinetobacter</taxon>
        <taxon>Acinetobacter calcoaceticus/baumannii complex</taxon>
    </lineage>
</organism>
<proteinExistence type="inferred from homology"/>
<dbReference type="InterPro" id="IPR004370">
    <property type="entry name" value="4-OT-like_dom"/>
</dbReference>
<dbReference type="SUPFAM" id="SSF55331">
    <property type="entry name" value="Tautomerase/MIF"/>
    <property type="match status" value="1"/>
</dbReference>
<accession>R8YVM3</accession>
<dbReference type="Gene3D" id="3.30.429.10">
    <property type="entry name" value="Macrophage Migration Inhibitory Factor"/>
    <property type="match status" value="1"/>
</dbReference>
<keyword evidence="2" id="KW-0413">Isomerase</keyword>
<evidence type="ECO:0000313" key="4">
    <source>
        <dbReference type="EMBL" id="EOQ73161.1"/>
    </source>
</evidence>
<evidence type="ECO:0000313" key="5">
    <source>
        <dbReference type="Proteomes" id="UP000013986"/>
    </source>
</evidence>
<evidence type="ECO:0000256" key="1">
    <source>
        <dbReference type="ARBA" id="ARBA00006723"/>
    </source>
</evidence>
<dbReference type="Proteomes" id="UP000013986">
    <property type="component" value="Unassembled WGS sequence"/>
</dbReference>
<dbReference type="GO" id="GO:0016853">
    <property type="term" value="F:isomerase activity"/>
    <property type="evidence" value="ECO:0007669"/>
    <property type="project" value="UniProtKB-KW"/>
</dbReference>
<dbReference type="EMBL" id="APQO01000006">
    <property type="protein sequence ID" value="EOQ73161.1"/>
    <property type="molecule type" value="Genomic_DNA"/>
</dbReference>
<dbReference type="PANTHER" id="PTHR35530">
    <property type="entry name" value="TAUTOMERASE-RELATED"/>
    <property type="match status" value="1"/>
</dbReference>
<gene>
    <name evidence="4" type="ORF">F929_03096</name>
</gene>
<reference evidence="4 5" key="1">
    <citation type="submission" date="2013-02" db="EMBL/GenBank/DDBJ databases">
        <title>The Genome Sequence of Acinetobacter pittii ANC 4052.</title>
        <authorList>
            <consortium name="The Broad Institute Genome Sequencing Platform"/>
            <consortium name="The Broad Institute Genome Sequencing Center for Infectious Disease"/>
            <person name="Cerqueira G."/>
            <person name="Feldgarden M."/>
            <person name="Courvalin P."/>
            <person name="Perichon B."/>
            <person name="Grillot-Courvalin C."/>
            <person name="Clermont D."/>
            <person name="Rocha E."/>
            <person name="Yoon E.-J."/>
            <person name="Nemec A."/>
            <person name="Walker B."/>
            <person name="Young S.K."/>
            <person name="Zeng Q."/>
            <person name="Gargeya S."/>
            <person name="Fitzgerald M."/>
            <person name="Haas B."/>
            <person name="Abouelleil A."/>
            <person name="Alvarado L."/>
            <person name="Arachchi H.M."/>
            <person name="Berlin A.M."/>
            <person name="Chapman S.B."/>
            <person name="Dewar J."/>
            <person name="Goldberg J."/>
            <person name="Griggs A."/>
            <person name="Gujja S."/>
            <person name="Hansen M."/>
            <person name="Howarth C."/>
            <person name="Imamovic A."/>
            <person name="Larimer J."/>
            <person name="McCowan C."/>
            <person name="Murphy C."/>
            <person name="Neiman D."/>
            <person name="Pearson M."/>
            <person name="Priest M."/>
            <person name="Roberts A."/>
            <person name="Saif S."/>
            <person name="Shea T."/>
            <person name="Sisk P."/>
            <person name="Sykes S."/>
            <person name="Wortman J."/>
            <person name="Nusbaum C."/>
            <person name="Birren B."/>
        </authorList>
    </citation>
    <scope>NUCLEOTIDE SEQUENCE [LARGE SCALE GENOMIC DNA]</scope>
    <source>
        <strain evidence="4 5">ANC 4052</strain>
    </source>
</reference>
<dbReference type="HOGENOM" id="CLU_148073_4_1_6"/>
<protein>
    <recommendedName>
        <fullName evidence="3">4-oxalocrotonate tautomerase-like domain-containing protein</fullName>
    </recommendedName>
</protein>
<dbReference type="InterPro" id="IPR014347">
    <property type="entry name" value="Tautomerase/MIF_sf"/>
</dbReference>
<evidence type="ECO:0000256" key="2">
    <source>
        <dbReference type="ARBA" id="ARBA00023235"/>
    </source>
</evidence>
<sequence>MGLYFRPSINSGSIMPFINIQTIEGLLDKESKAELFKRITDLFVEIEGKGNPAFREHVWIRIDEHPPEHWQLGNLRPMKEMIELITASK</sequence>
<feature type="domain" description="4-oxalocrotonate tautomerase-like" evidence="3">
    <location>
        <begin position="16"/>
        <end position="74"/>
    </location>
</feature>
<dbReference type="AlphaFoldDB" id="R8YVM3"/>
<dbReference type="Pfam" id="PF01361">
    <property type="entry name" value="Tautomerase"/>
    <property type="match status" value="1"/>
</dbReference>
<name>R8YVM3_9GAMM</name>
<comment type="caution">
    <text evidence="4">The sequence shown here is derived from an EMBL/GenBank/DDBJ whole genome shotgun (WGS) entry which is preliminary data.</text>
</comment>